<comment type="subcellular location">
    <subcellularLocation>
        <location evidence="2">Secreted</location>
        <location evidence="2">Extracellular space</location>
        <location evidence="2">Apoplast</location>
    </subcellularLocation>
</comment>
<evidence type="ECO:0000256" key="11">
    <source>
        <dbReference type="RuleBase" id="RU000675"/>
    </source>
</evidence>
<evidence type="ECO:0000256" key="12">
    <source>
        <dbReference type="RuleBase" id="RU003679"/>
    </source>
</evidence>
<dbReference type="InterPro" id="IPR000922">
    <property type="entry name" value="Lectin_gal-bd_dom"/>
</dbReference>
<dbReference type="InterPro" id="IPR019801">
    <property type="entry name" value="Glyco_hydro_35_CS"/>
</dbReference>
<dbReference type="InterPro" id="IPR031330">
    <property type="entry name" value="Gly_Hdrlase_35_cat"/>
</dbReference>
<comment type="catalytic activity">
    <reaction evidence="1 11">
        <text>Hydrolysis of terminal non-reducing beta-D-galactose residues in beta-D-galactosides.</text>
        <dbReference type="EC" id="3.2.1.23"/>
    </reaction>
</comment>
<dbReference type="InterPro" id="IPR017853">
    <property type="entry name" value="GH"/>
</dbReference>
<dbReference type="GO" id="GO:0004565">
    <property type="term" value="F:beta-galactosidase activity"/>
    <property type="evidence" value="ECO:0000318"/>
    <property type="project" value="GO_Central"/>
</dbReference>
<evidence type="ECO:0000256" key="6">
    <source>
        <dbReference type="ARBA" id="ARBA00022525"/>
    </source>
</evidence>
<dbReference type="GO" id="GO:0009827">
    <property type="term" value="P:plant-type cell wall modification"/>
    <property type="evidence" value="ECO:0000318"/>
    <property type="project" value="GO_Central"/>
</dbReference>
<keyword evidence="16" id="KW-1185">Reference proteome</keyword>
<evidence type="ECO:0000256" key="4">
    <source>
        <dbReference type="ARBA" id="ARBA00012756"/>
    </source>
</evidence>
<dbReference type="GO" id="GO:0009505">
    <property type="term" value="C:plant-type cell wall"/>
    <property type="evidence" value="ECO:0000318"/>
    <property type="project" value="GO_Central"/>
</dbReference>
<evidence type="ECO:0000256" key="7">
    <source>
        <dbReference type="ARBA" id="ARBA00022729"/>
    </source>
</evidence>
<dbReference type="SUPFAM" id="SSF51445">
    <property type="entry name" value="(Trans)glycosidases"/>
    <property type="match status" value="1"/>
</dbReference>
<dbReference type="InterPro" id="IPR043159">
    <property type="entry name" value="Lectin_gal-bd_sf"/>
</dbReference>
<dbReference type="GO" id="GO:0005773">
    <property type="term" value="C:vacuole"/>
    <property type="evidence" value="ECO:0000318"/>
    <property type="project" value="GO_Central"/>
</dbReference>
<dbReference type="PANTHER" id="PTHR23421">
    <property type="entry name" value="BETA-GALACTOSIDASE RELATED"/>
    <property type="match status" value="1"/>
</dbReference>
<dbReference type="Pfam" id="PF17834">
    <property type="entry name" value="GHD"/>
    <property type="match status" value="1"/>
</dbReference>
<dbReference type="FunFam" id="2.60.120.260:FF:000050">
    <property type="entry name" value="Beta-galactosidase"/>
    <property type="match status" value="1"/>
</dbReference>
<dbReference type="EC" id="3.2.1.23" evidence="4 11"/>
<keyword evidence="10 11" id="KW-0326">Glycosidase</keyword>
<feature type="chain" id="PRO_5005527358" description="Beta-galactosidase" evidence="13">
    <location>
        <begin position="28"/>
        <end position="843"/>
    </location>
</feature>
<dbReference type="Pfam" id="PF01301">
    <property type="entry name" value="Glyco_hydro_35"/>
    <property type="match status" value="1"/>
</dbReference>
<feature type="signal peptide" evidence="13">
    <location>
        <begin position="1"/>
        <end position="27"/>
    </location>
</feature>
<comment type="caution">
    <text evidence="15">The sequence shown here is derived from an EMBL/GenBank/DDBJ whole genome shotgun (WGS) entry which is preliminary data.</text>
</comment>
<evidence type="ECO:0000313" key="15">
    <source>
        <dbReference type="EMBL" id="KMZ65558.1"/>
    </source>
</evidence>
<dbReference type="PROSITE" id="PS50228">
    <property type="entry name" value="SUEL_LECTIN"/>
    <property type="match status" value="1"/>
</dbReference>
<organism evidence="15 16">
    <name type="scientific">Zostera marina</name>
    <name type="common">Eelgrass</name>
    <dbReference type="NCBI Taxonomy" id="29655"/>
    <lineage>
        <taxon>Eukaryota</taxon>
        <taxon>Viridiplantae</taxon>
        <taxon>Streptophyta</taxon>
        <taxon>Embryophyta</taxon>
        <taxon>Tracheophyta</taxon>
        <taxon>Spermatophyta</taxon>
        <taxon>Magnoliopsida</taxon>
        <taxon>Liliopsida</taxon>
        <taxon>Zosteraceae</taxon>
        <taxon>Zostera</taxon>
    </lineage>
</organism>
<sequence length="843" mass="95472">MMAGLHFSWISMLPVLVLLATVGLSSAAGNGTSNIGVKYDSRSLIVNGKRELFFSGSLHYPRITTKMWPEIIGKAKRGGLNTIQTYVFWNVHEPRQGQYDFTGNYDLVKFIREIEKQGLWVILRIGPYIQAEWNFGGLPYWLREVPKILFRTNNKPFKHHMKNWTNVVIKLMKNEKLFASQGGPIILAQIENEYNNIAKAYKKDGIKYVQWAGKMAEETNIGVPWIMCKEKYAPDDVISVCNGRNCGDTFEGPNSPDKPTLWTENWTAQYRVFGDPPSQRSAEDLAYSIARFFSKNGTLANYYMYHGGTNVGRGASAFVKTAYYDEAPIDSFGLTKEPKYGHLKDCHSALKLARKGLLWGKLSVQSLGNFLEAHIFEKNDMNICVAFLSNNNTRVDTDVVFRGVKYFLPHRSISILPDCKTVVFNTQRVNSQRNARIYYHAQESNKDISWKMWQETLPTFEEAPMESMRPQEQIGLTKDTSDYLWYTTNFVLEEDDLSMHNEIRPVIQITSLGHAMNVFVNGKFVGNGHGTKIEKAFAFQKQVELKVGMNHITLLGVVIGLPDSGVYLEHRMAGVRYVTCQGLNTGTLDLTRNRWRHQVGISGELNMIYKEEESKKVQWSDPQPDIPLTWYQRYFDAPHGDEPVAIDISSMGKGMVWVNGQSIGRYWVSYLSPIGKPTQTMYHIPRCYLKAAENLMVVFEEIGGKPDGIVVMTVARNVICTKVSEFHPANVRSWKRKKNVIFETVEDVKPKAVLRCPDGNRIRKISFASFGNPTGKCGNMTVGNCHKDATAIAEQACLGKSSCVMSIKANDYDADVNCPETTLTLAVEAICRRRRQISPSKRI</sequence>
<dbReference type="GO" id="GO:0019388">
    <property type="term" value="P:galactose catabolic process"/>
    <property type="evidence" value="ECO:0000318"/>
    <property type="project" value="GO_Central"/>
</dbReference>
<comment type="similarity">
    <text evidence="3 12">Belongs to the glycosyl hydrolase 35 family.</text>
</comment>
<evidence type="ECO:0000256" key="9">
    <source>
        <dbReference type="ARBA" id="ARBA00023180"/>
    </source>
</evidence>
<dbReference type="Pfam" id="PF21467">
    <property type="entry name" value="BetaGal_gal-bd"/>
    <property type="match status" value="1"/>
</dbReference>
<gene>
    <name evidence="15" type="ORF">ZOSMA_31G01490</name>
</gene>
<feature type="domain" description="SUEL-type lectin" evidence="14">
    <location>
        <begin position="746"/>
        <end position="832"/>
    </location>
</feature>
<proteinExistence type="inferred from homology"/>
<dbReference type="Gene3D" id="2.60.120.740">
    <property type="match status" value="1"/>
</dbReference>
<dbReference type="SUPFAM" id="SSF49785">
    <property type="entry name" value="Galactose-binding domain-like"/>
    <property type="match status" value="2"/>
</dbReference>
<reference evidence="16" key="1">
    <citation type="journal article" date="2016" name="Nature">
        <title>The genome of the seagrass Zostera marina reveals angiosperm adaptation to the sea.</title>
        <authorList>
            <person name="Olsen J.L."/>
            <person name="Rouze P."/>
            <person name="Verhelst B."/>
            <person name="Lin Y.-C."/>
            <person name="Bayer T."/>
            <person name="Collen J."/>
            <person name="Dattolo E."/>
            <person name="De Paoli E."/>
            <person name="Dittami S."/>
            <person name="Maumus F."/>
            <person name="Michel G."/>
            <person name="Kersting A."/>
            <person name="Lauritano C."/>
            <person name="Lohaus R."/>
            <person name="Toepel M."/>
            <person name="Tonon T."/>
            <person name="Vanneste K."/>
            <person name="Amirebrahimi M."/>
            <person name="Brakel J."/>
            <person name="Bostroem C."/>
            <person name="Chovatia M."/>
            <person name="Grimwood J."/>
            <person name="Jenkins J.W."/>
            <person name="Jueterbock A."/>
            <person name="Mraz A."/>
            <person name="Stam W.T."/>
            <person name="Tice H."/>
            <person name="Bornberg-Bauer E."/>
            <person name="Green P.J."/>
            <person name="Pearson G.A."/>
            <person name="Procaccini G."/>
            <person name="Duarte C.M."/>
            <person name="Schmutz J."/>
            <person name="Reusch T.B.H."/>
            <person name="Van de Peer Y."/>
        </authorList>
    </citation>
    <scope>NUCLEOTIDE SEQUENCE [LARGE SCALE GENOMIC DNA]</scope>
    <source>
        <strain evidence="16">cv. Finnish</strain>
    </source>
</reference>
<keyword evidence="6" id="KW-0964">Secreted</keyword>
<accession>A0A0K9P906</accession>
<keyword evidence="5" id="KW-0052">Apoplast</keyword>
<evidence type="ECO:0000256" key="8">
    <source>
        <dbReference type="ARBA" id="ARBA00022801"/>
    </source>
</evidence>
<keyword evidence="8 11" id="KW-0378">Hydrolase</keyword>
<dbReference type="STRING" id="29655.A0A0K9P906"/>
<dbReference type="FunFam" id="3.20.20.80:FF:000006">
    <property type="entry name" value="Beta-galactosidase"/>
    <property type="match status" value="1"/>
</dbReference>
<dbReference type="InterPro" id="IPR008979">
    <property type="entry name" value="Galactose-bd-like_sf"/>
</dbReference>
<dbReference type="InterPro" id="IPR048913">
    <property type="entry name" value="BetaGal_gal-bd"/>
</dbReference>
<evidence type="ECO:0000256" key="3">
    <source>
        <dbReference type="ARBA" id="ARBA00009809"/>
    </source>
</evidence>
<evidence type="ECO:0000256" key="1">
    <source>
        <dbReference type="ARBA" id="ARBA00001412"/>
    </source>
</evidence>
<evidence type="ECO:0000313" key="16">
    <source>
        <dbReference type="Proteomes" id="UP000036987"/>
    </source>
</evidence>
<dbReference type="Proteomes" id="UP000036987">
    <property type="component" value="Unassembled WGS sequence"/>
</dbReference>
<name>A0A0K9P906_ZOSMR</name>
<dbReference type="OrthoDB" id="1657402at2759"/>
<protein>
    <recommendedName>
        <fullName evidence="4 11">Beta-galactosidase</fullName>
        <ecNumber evidence="4 11">3.2.1.23</ecNumber>
    </recommendedName>
</protein>
<dbReference type="OMA" id="HWTRKND"/>
<dbReference type="CDD" id="cd22842">
    <property type="entry name" value="Gal_Rha_Lectin_BGal"/>
    <property type="match status" value="1"/>
</dbReference>
<dbReference type="GO" id="GO:0048046">
    <property type="term" value="C:apoplast"/>
    <property type="evidence" value="ECO:0007669"/>
    <property type="project" value="UniProtKB-SubCell"/>
</dbReference>
<dbReference type="Gene3D" id="2.60.120.260">
    <property type="entry name" value="Galactose-binding domain-like"/>
    <property type="match status" value="2"/>
</dbReference>
<dbReference type="PROSITE" id="PS01182">
    <property type="entry name" value="GLYCOSYL_HYDROL_F35"/>
    <property type="match status" value="1"/>
</dbReference>
<evidence type="ECO:0000259" key="14">
    <source>
        <dbReference type="PROSITE" id="PS50228"/>
    </source>
</evidence>
<evidence type="ECO:0000256" key="5">
    <source>
        <dbReference type="ARBA" id="ARBA00022523"/>
    </source>
</evidence>
<dbReference type="PRINTS" id="PR00742">
    <property type="entry name" value="GLHYDRLASE35"/>
</dbReference>
<keyword evidence="9" id="KW-0325">Glycoprotein</keyword>
<evidence type="ECO:0000256" key="2">
    <source>
        <dbReference type="ARBA" id="ARBA00004271"/>
    </source>
</evidence>
<dbReference type="InterPro" id="IPR041392">
    <property type="entry name" value="GHD"/>
</dbReference>
<dbReference type="GO" id="GO:0030246">
    <property type="term" value="F:carbohydrate binding"/>
    <property type="evidence" value="ECO:0007669"/>
    <property type="project" value="InterPro"/>
</dbReference>
<dbReference type="Pfam" id="PF02140">
    <property type="entry name" value="SUEL_Lectin"/>
    <property type="match status" value="1"/>
</dbReference>
<keyword evidence="7 13" id="KW-0732">Signal</keyword>
<dbReference type="Gene3D" id="3.20.20.80">
    <property type="entry name" value="Glycosidases"/>
    <property type="match status" value="1"/>
</dbReference>
<dbReference type="EMBL" id="LFYR01001032">
    <property type="protein sequence ID" value="KMZ65558.1"/>
    <property type="molecule type" value="Genomic_DNA"/>
</dbReference>
<dbReference type="InterPro" id="IPR001944">
    <property type="entry name" value="Glycoside_Hdrlase_35"/>
</dbReference>
<dbReference type="AlphaFoldDB" id="A0A0K9P906"/>
<evidence type="ECO:0000256" key="13">
    <source>
        <dbReference type="SAM" id="SignalP"/>
    </source>
</evidence>
<evidence type="ECO:0000256" key="10">
    <source>
        <dbReference type="ARBA" id="ARBA00023295"/>
    </source>
</evidence>